<protein>
    <submittedName>
        <fullName evidence="1">Uncharacterized protein</fullName>
    </submittedName>
</protein>
<proteinExistence type="predicted"/>
<organism evidence="1 2">
    <name type="scientific">Bodo saltans</name>
    <name type="common">Flagellated protozoan</name>
    <dbReference type="NCBI Taxonomy" id="75058"/>
    <lineage>
        <taxon>Eukaryota</taxon>
        <taxon>Discoba</taxon>
        <taxon>Euglenozoa</taxon>
        <taxon>Kinetoplastea</taxon>
        <taxon>Metakinetoplastina</taxon>
        <taxon>Eubodonida</taxon>
        <taxon>Bodonidae</taxon>
        <taxon>Bodo</taxon>
    </lineage>
</organism>
<accession>A0A0S4IJ04</accession>
<dbReference type="Proteomes" id="UP000051952">
    <property type="component" value="Unassembled WGS sequence"/>
</dbReference>
<dbReference type="EMBL" id="CYKH01000159">
    <property type="protein sequence ID" value="CUE73890.1"/>
    <property type="molecule type" value="Genomic_DNA"/>
</dbReference>
<gene>
    <name evidence="1" type="ORF">BSAL_55480</name>
</gene>
<dbReference type="AlphaFoldDB" id="A0A0S4IJ04"/>
<evidence type="ECO:0000313" key="2">
    <source>
        <dbReference type="Proteomes" id="UP000051952"/>
    </source>
</evidence>
<sequence>MLCHSRQTWCGATSATNTDADRSSRWCLFIMDVTSSKTATSGNTTTVSPARTPTFQSSRFFLTATAVAPSRHLWRPHTATSCCPRSVHSLVVFVLALLFCCTEQPTTFIASGAKIGCGPCCPYDCDCYTCYSGGWDDYYYTCCYSTCYSCECFTATATGGDWWSGCVNKVLYVNPGASGEIVNNYQVSLQYNGNGASGQVDGNASVGNVYVYGSSTTTYTYGSIGTFNGNGYGSTSVYVYSPATIGTLNGVASGTISVASGAPSQAARCTSAAPSRTFTRPIPTCTCRAAARRTWSPATAP</sequence>
<reference evidence="2" key="1">
    <citation type="submission" date="2015-09" db="EMBL/GenBank/DDBJ databases">
        <authorList>
            <consortium name="Pathogen Informatics"/>
        </authorList>
    </citation>
    <scope>NUCLEOTIDE SEQUENCE [LARGE SCALE GENOMIC DNA]</scope>
    <source>
        <strain evidence="2">Lake Konstanz</strain>
    </source>
</reference>
<keyword evidence="2" id="KW-1185">Reference proteome</keyword>
<name>A0A0S4IJ04_BODSA</name>
<evidence type="ECO:0000313" key="1">
    <source>
        <dbReference type="EMBL" id="CUE73890.1"/>
    </source>
</evidence>
<dbReference type="VEuPathDB" id="TriTrypDB:BSAL_55480"/>